<organism evidence="2 3">
    <name type="scientific">Ascobolus immersus RN42</name>
    <dbReference type="NCBI Taxonomy" id="1160509"/>
    <lineage>
        <taxon>Eukaryota</taxon>
        <taxon>Fungi</taxon>
        <taxon>Dikarya</taxon>
        <taxon>Ascomycota</taxon>
        <taxon>Pezizomycotina</taxon>
        <taxon>Pezizomycetes</taxon>
        <taxon>Pezizales</taxon>
        <taxon>Ascobolaceae</taxon>
        <taxon>Ascobolus</taxon>
    </lineage>
</organism>
<feature type="compositionally biased region" description="Basic and acidic residues" evidence="1">
    <location>
        <begin position="590"/>
        <end position="599"/>
    </location>
</feature>
<gene>
    <name evidence="2" type="ORF">BJ508DRAFT_336074</name>
</gene>
<accession>A0A3N4HDU4</accession>
<feature type="region of interest" description="Disordered" evidence="1">
    <location>
        <begin position="1"/>
        <end position="109"/>
    </location>
</feature>
<proteinExistence type="predicted"/>
<dbReference type="EMBL" id="ML119934">
    <property type="protein sequence ID" value="RPA71396.1"/>
    <property type="molecule type" value="Genomic_DNA"/>
</dbReference>
<feature type="compositionally biased region" description="Acidic residues" evidence="1">
    <location>
        <begin position="401"/>
        <end position="437"/>
    </location>
</feature>
<evidence type="ECO:0000313" key="2">
    <source>
        <dbReference type="EMBL" id="RPA71396.1"/>
    </source>
</evidence>
<feature type="region of interest" description="Disordered" evidence="1">
    <location>
        <begin position="122"/>
        <end position="171"/>
    </location>
</feature>
<keyword evidence="3" id="KW-1185">Reference proteome</keyword>
<feature type="region of interest" description="Disordered" evidence="1">
    <location>
        <begin position="579"/>
        <end position="647"/>
    </location>
</feature>
<name>A0A3N4HDU4_ASCIM</name>
<feature type="compositionally biased region" description="Low complexity" evidence="1">
    <location>
        <begin position="157"/>
        <end position="167"/>
    </location>
</feature>
<sequence length="856" mass="95213">MGRASFVSRPATKKVATTTRSAPDGVDKPPRAPPSSPSSGTTTIVNTISPVAETTTKTQVSEQPLLASPPISEAQYSSPSPAVRMHGRPSRHTGAFDRTKPTPDTAISPRLLFASSYKPANSRSTPITASLSPSLKRTQIAATSKPSKNQLPLSINTPTSLTATTPETPHKPVTQADLHSYLRTIIPDSSASELSFDPSLAAEFGYRWVFNGYTFPERLNHRTGLLCPKQLHQFTEQELIALSKALREGTLRAEVIDDTGTSLVSPMLQPVATALQEEPRWKAMKQGIKKLLFDHLKEQTPELHVGWNEVSLTETTAATAGYRWVCKGGYELPKWKNYRTGKLYAKGITFFTMAEFEALEKAIKGGKLWAEAVRNNGGMSSERVVQESSEDLERDNCDQVVDTDYENETSDKDYDDDGTPDTEDGYQDDDYTEEEDTASAKEEGDPSVIRRQPSAPEARNPKRTQTSRLRKRVRQWDIPRIQTIRNLLFKELKKVLPKANINMISLSPLMTESMKYRWVCSSGYELPRRAGSGNFKTLSHLTIEQVEDLTEAVEKGWIRAEKLVEGGETERVDMEELLDEDAGDSDSDENEHKIPERTASRSSNTPIAFHTRSTDRKRRHPSTSILTIPSKAPTKRPRLTKPNKALPRKPQKLNQYQALQKPRANATKMFLLEHIQSRFPDLSTLTVKDIFLSPSPELGYAWKMEGYSVPRHRENNTRKPLVGFSMGDHAALVKAVEEGRVRAVRVWGVESHEHGQPEKRTVSVMNVGSNQRAVSVLSGSRTEQAIGGLDEGVDIIEDLLTVTDDRFRARLVFDNGLKPLVLSGKRVGRKVVFSFESGESQAKGKIMLEGIEIDGG</sequence>
<feature type="compositionally biased region" description="Acidic residues" evidence="1">
    <location>
        <begin position="579"/>
        <end position="589"/>
    </location>
</feature>
<dbReference type="Proteomes" id="UP000275078">
    <property type="component" value="Unassembled WGS sequence"/>
</dbReference>
<evidence type="ECO:0000256" key="1">
    <source>
        <dbReference type="SAM" id="MobiDB-lite"/>
    </source>
</evidence>
<dbReference type="AlphaFoldDB" id="A0A3N4HDU4"/>
<evidence type="ECO:0000313" key="3">
    <source>
        <dbReference type="Proteomes" id="UP000275078"/>
    </source>
</evidence>
<feature type="compositionally biased region" description="Polar residues" evidence="1">
    <location>
        <begin position="122"/>
        <end position="156"/>
    </location>
</feature>
<reference evidence="2 3" key="1">
    <citation type="journal article" date="2018" name="Nat. Ecol. Evol.">
        <title>Pezizomycetes genomes reveal the molecular basis of ectomycorrhizal truffle lifestyle.</title>
        <authorList>
            <person name="Murat C."/>
            <person name="Payen T."/>
            <person name="Noel B."/>
            <person name="Kuo A."/>
            <person name="Morin E."/>
            <person name="Chen J."/>
            <person name="Kohler A."/>
            <person name="Krizsan K."/>
            <person name="Balestrini R."/>
            <person name="Da Silva C."/>
            <person name="Montanini B."/>
            <person name="Hainaut M."/>
            <person name="Levati E."/>
            <person name="Barry K.W."/>
            <person name="Belfiori B."/>
            <person name="Cichocki N."/>
            <person name="Clum A."/>
            <person name="Dockter R.B."/>
            <person name="Fauchery L."/>
            <person name="Guy J."/>
            <person name="Iotti M."/>
            <person name="Le Tacon F."/>
            <person name="Lindquist E.A."/>
            <person name="Lipzen A."/>
            <person name="Malagnac F."/>
            <person name="Mello A."/>
            <person name="Molinier V."/>
            <person name="Miyauchi S."/>
            <person name="Poulain J."/>
            <person name="Riccioni C."/>
            <person name="Rubini A."/>
            <person name="Sitrit Y."/>
            <person name="Splivallo R."/>
            <person name="Traeger S."/>
            <person name="Wang M."/>
            <person name="Zifcakova L."/>
            <person name="Wipf D."/>
            <person name="Zambonelli A."/>
            <person name="Paolocci F."/>
            <person name="Nowrousian M."/>
            <person name="Ottonello S."/>
            <person name="Baldrian P."/>
            <person name="Spatafora J.W."/>
            <person name="Henrissat B."/>
            <person name="Nagy L.G."/>
            <person name="Aury J.M."/>
            <person name="Wincker P."/>
            <person name="Grigoriev I.V."/>
            <person name="Bonfante P."/>
            <person name="Martin F.M."/>
        </authorList>
    </citation>
    <scope>NUCLEOTIDE SEQUENCE [LARGE SCALE GENOMIC DNA]</scope>
    <source>
        <strain evidence="2 3">RN42</strain>
    </source>
</reference>
<feature type="compositionally biased region" description="Polar residues" evidence="1">
    <location>
        <begin position="40"/>
        <end position="62"/>
    </location>
</feature>
<feature type="region of interest" description="Disordered" evidence="1">
    <location>
        <begin position="378"/>
        <end position="471"/>
    </location>
</feature>
<feature type="compositionally biased region" description="Basic residues" evidence="1">
    <location>
        <begin position="633"/>
        <end position="647"/>
    </location>
</feature>
<protein>
    <submittedName>
        <fullName evidence="2">Uncharacterized protein</fullName>
    </submittedName>
</protein>